<proteinExistence type="predicted"/>
<accession>A0A372LY36</accession>
<dbReference type="RefSeq" id="WP_128558741.1">
    <property type="nucleotide sequence ID" value="NZ_QUAK01000194.1"/>
</dbReference>
<evidence type="ECO:0000313" key="2">
    <source>
        <dbReference type="Proteomes" id="UP000263094"/>
    </source>
</evidence>
<comment type="caution">
    <text evidence="1">The sequence shown here is derived from an EMBL/GenBank/DDBJ whole genome shotgun (WGS) entry which is preliminary data.</text>
</comment>
<keyword evidence="2" id="KW-1185">Reference proteome</keyword>
<sequence length="104" mass="11209">MTTTRQRGAARFALSVKMAAKAGKCSQAEMGAYMGISRDAMAQKLGGRVRFNLDEAYALAELFGVEPGRMVDGAGEWLDEIDPDGVRKRLEETAGQGLIGVTRK</sequence>
<dbReference type="CDD" id="cd00093">
    <property type="entry name" value="HTH_XRE"/>
    <property type="match status" value="1"/>
</dbReference>
<evidence type="ECO:0000313" key="1">
    <source>
        <dbReference type="EMBL" id="RFU83584.1"/>
    </source>
</evidence>
<gene>
    <name evidence="1" type="ORF">DY218_27130</name>
</gene>
<dbReference type="AlphaFoldDB" id="A0A372LY36"/>
<dbReference type="Gene3D" id="1.10.260.40">
    <property type="entry name" value="lambda repressor-like DNA-binding domains"/>
    <property type="match status" value="1"/>
</dbReference>
<organism evidence="1 2">
    <name type="scientific">Streptomyces triticagri</name>
    <dbReference type="NCBI Taxonomy" id="2293568"/>
    <lineage>
        <taxon>Bacteria</taxon>
        <taxon>Bacillati</taxon>
        <taxon>Actinomycetota</taxon>
        <taxon>Actinomycetes</taxon>
        <taxon>Kitasatosporales</taxon>
        <taxon>Streptomycetaceae</taxon>
        <taxon>Streptomyces</taxon>
    </lineage>
</organism>
<reference evidence="1 2" key="1">
    <citation type="submission" date="2018-08" db="EMBL/GenBank/DDBJ databases">
        <title>Isolation, diversity and antifungal activity of Actinobacteria from wheat.</title>
        <authorList>
            <person name="Han C."/>
        </authorList>
    </citation>
    <scope>NUCLEOTIDE SEQUENCE [LARGE SCALE GENOMIC DNA]</scope>
    <source>
        <strain evidence="1 2">NEAU-YY421</strain>
    </source>
</reference>
<dbReference type="SUPFAM" id="SSF47413">
    <property type="entry name" value="lambda repressor-like DNA-binding domains"/>
    <property type="match status" value="1"/>
</dbReference>
<dbReference type="InterPro" id="IPR010982">
    <property type="entry name" value="Lambda_DNA-bd_dom_sf"/>
</dbReference>
<dbReference type="GO" id="GO:0003677">
    <property type="term" value="F:DNA binding"/>
    <property type="evidence" value="ECO:0007669"/>
    <property type="project" value="InterPro"/>
</dbReference>
<protein>
    <submittedName>
        <fullName evidence="1">XRE family transcriptional regulator</fullName>
    </submittedName>
</protein>
<dbReference type="EMBL" id="QUAK01000194">
    <property type="protein sequence ID" value="RFU83584.1"/>
    <property type="molecule type" value="Genomic_DNA"/>
</dbReference>
<dbReference type="InterPro" id="IPR001387">
    <property type="entry name" value="Cro/C1-type_HTH"/>
</dbReference>
<dbReference type="Proteomes" id="UP000263094">
    <property type="component" value="Unassembled WGS sequence"/>
</dbReference>
<name>A0A372LY36_9ACTN</name>